<evidence type="ECO:0000256" key="5">
    <source>
        <dbReference type="ARBA" id="ARBA00022989"/>
    </source>
</evidence>
<dbReference type="PANTHER" id="PTHR30465">
    <property type="entry name" value="INNER MEMBRANE ABC TRANSPORTER"/>
    <property type="match status" value="1"/>
</dbReference>
<evidence type="ECO:0000256" key="2">
    <source>
        <dbReference type="ARBA" id="ARBA00022448"/>
    </source>
</evidence>
<keyword evidence="3" id="KW-1003">Cell membrane</keyword>
<dbReference type="EMBL" id="JAJEQN010000028">
    <property type="protein sequence ID" value="MCC2222148.1"/>
    <property type="molecule type" value="Genomic_DNA"/>
</dbReference>
<dbReference type="Gene3D" id="1.10.3720.10">
    <property type="entry name" value="MetI-like"/>
    <property type="match status" value="1"/>
</dbReference>
<evidence type="ECO:0000313" key="9">
    <source>
        <dbReference type="EMBL" id="MCC2222148.1"/>
    </source>
</evidence>
<feature type="transmembrane region" description="Helical" evidence="7">
    <location>
        <begin position="9"/>
        <end position="30"/>
    </location>
</feature>
<keyword evidence="10" id="KW-1185">Reference proteome</keyword>
<protein>
    <submittedName>
        <fullName evidence="9">ABC transporter permease</fullName>
    </submittedName>
</protein>
<comment type="caution">
    <text evidence="9">The sequence shown here is derived from an EMBL/GenBank/DDBJ whole genome shotgun (WGS) entry which is preliminary data.</text>
</comment>
<dbReference type="AlphaFoldDB" id="A0AAE3E5M4"/>
<feature type="domain" description="ABC transmembrane type-1" evidence="8">
    <location>
        <begin position="93"/>
        <end position="294"/>
    </location>
</feature>
<feature type="transmembrane region" description="Helical" evidence="7">
    <location>
        <begin position="169"/>
        <end position="187"/>
    </location>
</feature>
<dbReference type="SUPFAM" id="SSF161098">
    <property type="entry name" value="MetI-like"/>
    <property type="match status" value="1"/>
</dbReference>
<evidence type="ECO:0000256" key="3">
    <source>
        <dbReference type="ARBA" id="ARBA00022475"/>
    </source>
</evidence>
<dbReference type="PROSITE" id="PS50928">
    <property type="entry name" value="ABC_TM1"/>
    <property type="match status" value="1"/>
</dbReference>
<evidence type="ECO:0000256" key="1">
    <source>
        <dbReference type="ARBA" id="ARBA00004651"/>
    </source>
</evidence>
<proteinExistence type="inferred from homology"/>
<feature type="transmembrane region" description="Helical" evidence="7">
    <location>
        <begin position="229"/>
        <end position="251"/>
    </location>
</feature>
<keyword evidence="4 7" id="KW-0812">Transmembrane</keyword>
<evidence type="ECO:0000256" key="4">
    <source>
        <dbReference type="ARBA" id="ARBA00022692"/>
    </source>
</evidence>
<keyword evidence="6 7" id="KW-0472">Membrane</keyword>
<dbReference type="CDD" id="cd06261">
    <property type="entry name" value="TM_PBP2"/>
    <property type="match status" value="1"/>
</dbReference>
<evidence type="ECO:0000313" key="10">
    <source>
        <dbReference type="Proteomes" id="UP001198200"/>
    </source>
</evidence>
<name>A0AAE3E5M4_9FIRM</name>
<evidence type="ECO:0000256" key="6">
    <source>
        <dbReference type="ARBA" id="ARBA00023136"/>
    </source>
</evidence>
<dbReference type="Pfam" id="PF00528">
    <property type="entry name" value="BPD_transp_1"/>
    <property type="match status" value="1"/>
</dbReference>
<sequence>MLKYIGKKVLIAIATVFVLATATFFLMKLIPGDPFLNDKIPVAVQDKQRAFYGLDKPVPQQYLTYMNNLLHGDLGYSIKKTGKTVVDIIKEAFPVSAKLGLISLLFAEAVGLFFGILCAQFRGKWPDYLLMVVAVLGIALPSMVLGPILRMIFGVKLGILPVTGWGKPNQIILPALVLGLGTVAGNTRNMRASMLAITTQDYVKTARAKGLSPIRVVLKHQFKNSLVPIIPNLGVQIAGVLMGSFVVESMFLIPGLGRYFVDSVTNLDYPLIMGLTVFYGAFLVTMNLIVDVLYGLIDPRIRVK</sequence>
<dbReference type="InterPro" id="IPR000515">
    <property type="entry name" value="MetI-like"/>
</dbReference>
<accession>A0AAE3E5M4</accession>
<evidence type="ECO:0000259" key="8">
    <source>
        <dbReference type="PROSITE" id="PS50928"/>
    </source>
</evidence>
<feature type="transmembrane region" description="Helical" evidence="7">
    <location>
        <begin position="271"/>
        <end position="297"/>
    </location>
</feature>
<feature type="transmembrane region" description="Helical" evidence="7">
    <location>
        <begin position="99"/>
        <end position="121"/>
    </location>
</feature>
<dbReference type="Pfam" id="PF19300">
    <property type="entry name" value="BPD_transp_1_N"/>
    <property type="match status" value="1"/>
</dbReference>
<evidence type="ECO:0000256" key="7">
    <source>
        <dbReference type="RuleBase" id="RU363032"/>
    </source>
</evidence>
<dbReference type="PANTHER" id="PTHR30465:SF74">
    <property type="entry name" value="OLIGOPEPTIDE TRANSPORT SYSTEM PERMEASE PROTEIN OPPB"/>
    <property type="match status" value="1"/>
</dbReference>
<dbReference type="Proteomes" id="UP001198200">
    <property type="component" value="Unassembled WGS sequence"/>
</dbReference>
<dbReference type="InterPro" id="IPR035906">
    <property type="entry name" value="MetI-like_sf"/>
</dbReference>
<organism evidence="9 10">
    <name type="scientific">Anthropogastromicrobium aceti</name>
    <dbReference type="NCBI Taxonomy" id="2981768"/>
    <lineage>
        <taxon>Bacteria</taxon>
        <taxon>Bacillati</taxon>
        <taxon>Bacillota</taxon>
        <taxon>Clostridia</taxon>
        <taxon>Lachnospirales</taxon>
        <taxon>Lachnospiraceae</taxon>
        <taxon>Anthropogastromicrobium</taxon>
    </lineage>
</organism>
<dbReference type="RefSeq" id="WP_066560591.1">
    <property type="nucleotide sequence ID" value="NZ_JAJEQN010000028.1"/>
</dbReference>
<keyword evidence="2 7" id="KW-0813">Transport</keyword>
<reference evidence="9 10" key="1">
    <citation type="submission" date="2021-10" db="EMBL/GenBank/DDBJ databases">
        <title>Anaerobic single-cell dispensing facilitates the cultivation of human gut bacteria.</title>
        <authorList>
            <person name="Afrizal A."/>
        </authorList>
    </citation>
    <scope>NUCLEOTIDE SEQUENCE [LARGE SCALE GENOMIC DNA]</scope>
    <source>
        <strain evidence="9 10">CLA-AA-H224</strain>
    </source>
</reference>
<dbReference type="GO" id="GO:0005886">
    <property type="term" value="C:plasma membrane"/>
    <property type="evidence" value="ECO:0007669"/>
    <property type="project" value="UniProtKB-SubCell"/>
</dbReference>
<gene>
    <name evidence="9" type="ORF">LKD48_10950</name>
</gene>
<comment type="subcellular location">
    <subcellularLocation>
        <location evidence="1 7">Cell membrane</location>
        <topology evidence="1 7">Multi-pass membrane protein</topology>
    </subcellularLocation>
</comment>
<keyword evidence="5 7" id="KW-1133">Transmembrane helix</keyword>
<dbReference type="InterPro" id="IPR045621">
    <property type="entry name" value="BPD_transp_1_N"/>
</dbReference>
<dbReference type="GO" id="GO:0055085">
    <property type="term" value="P:transmembrane transport"/>
    <property type="evidence" value="ECO:0007669"/>
    <property type="project" value="InterPro"/>
</dbReference>
<feature type="transmembrane region" description="Helical" evidence="7">
    <location>
        <begin position="128"/>
        <end position="149"/>
    </location>
</feature>
<comment type="similarity">
    <text evidence="7">Belongs to the binding-protein-dependent transport system permease family.</text>
</comment>